<sequence length="146" mass="15894">MDNEASASRCRIIVRSLTIWLVLIVFEILHGVLRAIALVPFVGEFRSNQLGVFSGSAIILAIAYFTIRSIGAISPSELLVVGAIWLFLTVAFELSFGRFVVGLSWERLCADYNLMQGGLMPIGLGILLFSPTIASKLRGNGKRVHG</sequence>
<name>A0A517MH80_9BACT</name>
<gene>
    <name evidence="2" type="ORF">FF011L_30170</name>
</gene>
<evidence type="ECO:0000313" key="2">
    <source>
        <dbReference type="EMBL" id="QDS94238.1"/>
    </source>
</evidence>
<dbReference type="OrthoDB" id="281451at2"/>
<keyword evidence="1" id="KW-0472">Membrane</keyword>
<dbReference type="KEGG" id="rml:FF011L_30170"/>
<keyword evidence="3" id="KW-1185">Reference proteome</keyword>
<feature type="transmembrane region" description="Helical" evidence="1">
    <location>
        <begin position="12"/>
        <end position="37"/>
    </location>
</feature>
<keyword evidence="1" id="KW-0812">Transmembrane</keyword>
<evidence type="ECO:0000256" key="1">
    <source>
        <dbReference type="SAM" id="Phobius"/>
    </source>
</evidence>
<protein>
    <submittedName>
        <fullName evidence="2">Uncharacterized protein</fullName>
    </submittedName>
</protein>
<keyword evidence="1" id="KW-1133">Transmembrane helix</keyword>
<proteinExistence type="predicted"/>
<dbReference type="Proteomes" id="UP000320672">
    <property type="component" value="Chromosome"/>
</dbReference>
<evidence type="ECO:0000313" key="3">
    <source>
        <dbReference type="Proteomes" id="UP000320672"/>
    </source>
</evidence>
<feature type="transmembrane region" description="Helical" evidence="1">
    <location>
        <begin position="79"/>
        <end position="101"/>
    </location>
</feature>
<dbReference type="AlphaFoldDB" id="A0A517MH80"/>
<feature type="transmembrane region" description="Helical" evidence="1">
    <location>
        <begin position="113"/>
        <end position="134"/>
    </location>
</feature>
<accession>A0A517MH80</accession>
<organism evidence="2 3">
    <name type="scientific">Roseimaritima multifibrata</name>
    <dbReference type="NCBI Taxonomy" id="1930274"/>
    <lineage>
        <taxon>Bacteria</taxon>
        <taxon>Pseudomonadati</taxon>
        <taxon>Planctomycetota</taxon>
        <taxon>Planctomycetia</taxon>
        <taxon>Pirellulales</taxon>
        <taxon>Pirellulaceae</taxon>
        <taxon>Roseimaritima</taxon>
    </lineage>
</organism>
<dbReference type="RefSeq" id="WP_145352251.1">
    <property type="nucleotide sequence ID" value="NZ_CP036262.1"/>
</dbReference>
<reference evidence="2 3" key="1">
    <citation type="submission" date="2019-02" db="EMBL/GenBank/DDBJ databases">
        <title>Deep-cultivation of Planctomycetes and their phenomic and genomic characterization uncovers novel biology.</title>
        <authorList>
            <person name="Wiegand S."/>
            <person name="Jogler M."/>
            <person name="Boedeker C."/>
            <person name="Pinto D."/>
            <person name="Vollmers J."/>
            <person name="Rivas-Marin E."/>
            <person name="Kohn T."/>
            <person name="Peeters S.H."/>
            <person name="Heuer A."/>
            <person name="Rast P."/>
            <person name="Oberbeckmann S."/>
            <person name="Bunk B."/>
            <person name="Jeske O."/>
            <person name="Meyerdierks A."/>
            <person name="Storesund J.E."/>
            <person name="Kallscheuer N."/>
            <person name="Luecker S."/>
            <person name="Lage O.M."/>
            <person name="Pohl T."/>
            <person name="Merkel B.J."/>
            <person name="Hornburger P."/>
            <person name="Mueller R.-W."/>
            <person name="Bruemmer F."/>
            <person name="Labrenz M."/>
            <person name="Spormann A.M."/>
            <person name="Op den Camp H."/>
            <person name="Overmann J."/>
            <person name="Amann R."/>
            <person name="Jetten M.S.M."/>
            <person name="Mascher T."/>
            <person name="Medema M.H."/>
            <person name="Devos D.P."/>
            <person name="Kaster A.-K."/>
            <person name="Ovreas L."/>
            <person name="Rohde M."/>
            <person name="Galperin M.Y."/>
            <person name="Jogler C."/>
        </authorList>
    </citation>
    <scope>NUCLEOTIDE SEQUENCE [LARGE SCALE GENOMIC DNA]</scope>
    <source>
        <strain evidence="2 3">FF011L</strain>
    </source>
</reference>
<dbReference type="EMBL" id="CP036262">
    <property type="protein sequence ID" value="QDS94238.1"/>
    <property type="molecule type" value="Genomic_DNA"/>
</dbReference>
<feature type="transmembrane region" description="Helical" evidence="1">
    <location>
        <begin position="49"/>
        <end position="67"/>
    </location>
</feature>